<dbReference type="NCBIfam" id="TIGR01730">
    <property type="entry name" value="RND_mfp"/>
    <property type="match status" value="1"/>
</dbReference>
<evidence type="ECO:0000259" key="3">
    <source>
        <dbReference type="Pfam" id="PF25917"/>
    </source>
</evidence>
<evidence type="ECO:0000256" key="2">
    <source>
        <dbReference type="ARBA" id="ARBA00022448"/>
    </source>
</evidence>
<dbReference type="RefSeq" id="WP_344740360.1">
    <property type="nucleotide sequence ID" value="NZ_BAABAY010000001.1"/>
</dbReference>
<keyword evidence="5" id="KW-1185">Reference proteome</keyword>
<dbReference type="Gene3D" id="2.40.30.170">
    <property type="match status" value="1"/>
</dbReference>
<proteinExistence type="inferred from homology"/>
<dbReference type="Pfam" id="PF25917">
    <property type="entry name" value="BSH_RND"/>
    <property type="match status" value="1"/>
</dbReference>
<evidence type="ECO:0000313" key="4">
    <source>
        <dbReference type="EMBL" id="MFH6771318.1"/>
    </source>
</evidence>
<dbReference type="InterPro" id="IPR051909">
    <property type="entry name" value="MFP_Cation_Efflux"/>
</dbReference>
<dbReference type="Proteomes" id="UP001610100">
    <property type="component" value="Unassembled WGS sequence"/>
</dbReference>
<dbReference type="PANTHER" id="PTHR30097:SF4">
    <property type="entry name" value="SLR6042 PROTEIN"/>
    <property type="match status" value="1"/>
</dbReference>
<dbReference type="EMBL" id="JBAWKB010000001">
    <property type="protein sequence ID" value="MFH6771318.1"/>
    <property type="molecule type" value="Genomic_DNA"/>
</dbReference>
<evidence type="ECO:0000256" key="1">
    <source>
        <dbReference type="ARBA" id="ARBA00009477"/>
    </source>
</evidence>
<dbReference type="SUPFAM" id="SSF111369">
    <property type="entry name" value="HlyD-like secretion proteins"/>
    <property type="match status" value="1"/>
</dbReference>
<dbReference type="Gene3D" id="1.10.287.470">
    <property type="entry name" value="Helix hairpin bin"/>
    <property type="match status" value="1"/>
</dbReference>
<feature type="domain" description="Multidrug resistance protein MdtA-like barrel-sandwich hybrid" evidence="3">
    <location>
        <begin position="85"/>
        <end position="231"/>
    </location>
</feature>
<sequence length="383" mass="42464">MLKQIKYKVQSAGILIGLLVALSSCNSEKKQDVIEINNSGAQEENLVSISKSQFESSGMALGKISNQTFYTTVKANGMLDVPPENKASVSAYFAGYVKDLRLLPGDKVKKGQVLFTLENPNYIQMQQDYLEAKSKLDFLKSEYDRQKTLLAENITSKKSFLKAESDYRVTLAQYQSLEKKLRLMNINPSTLTGANLTSAIKVYAPISGIVTDIETAQGMFLNPSDVALIITDGSQLHLELKVFEKDLPSIKEEQPIKFHLQDSDSIYEGEVHLINKSINTRDRTINIHGDLIHMEDAKLFAPGMYIESDIITSSQKFDALPSEAIVNVENANYALLKTGATSYKKVLIQVGITSNGYTQVLNAKDFDADVQFVTMGAFNLITD</sequence>
<dbReference type="Gene3D" id="2.40.50.100">
    <property type="match status" value="1"/>
</dbReference>
<organism evidence="4 5">
    <name type="scientific">Gaetbulibacter aestuarii</name>
    <dbReference type="NCBI Taxonomy" id="1502358"/>
    <lineage>
        <taxon>Bacteria</taxon>
        <taxon>Pseudomonadati</taxon>
        <taxon>Bacteroidota</taxon>
        <taxon>Flavobacteriia</taxon>
        <taxon>Flavobacteriales</taxon>
        <taxon>Flavobacteriaceae</taxon>
        <taxon>Gaetbulibacter</taxon>
    </lineage>
</organism>
<protein>
    <submittedName>
        <fullName evidence="4">Efflux RND transporter periplasmic adaptor subunit</fullName>
    </submittedName>
</protein>
<evidence type="ECO:0000313" key="5">
    <source>
        <dbReference type="Proteomes" id="UP001610100"/>
    </source>
</evidence>
<dbReference type="PANTHER" id="PTHR30097">
    <property type="entry name" value="CATION EFFLUX SYSTEM PROTEIN CUSB"/>
    <property type="match status" value="1"/>
</dbReference>
<dbReference type="InterPro" id="IPR006143">
    <property type="entry name" value="RND_pump_MFP"/>
</dbReference>
<reference evidence="4 5" key="1">
    <citation type="submission" date="2024-02" db="EMBL/GenBank/DDBJ databases">
        <title>A Gaetbulibacter species isolated from tidal flats and genomic insights of their niches.</title>
        <authorList>
            <person name="Ye Y."/>
        </authorList>
    </citation>
    <scope>NUCLEOTIDE SEQUENCE [LARGE SCALE GENOMIC DNA]</scope>
    <source>
        <strain evidence="4 5">KYW382</strain>
    </source>
</reference>
<comment type="similarity">
    <text evidence="1">Belongs to the membrane fusion protein (MFP) (TC 8.A.1) family.</text>
</comment>
<dbReference type="PROSITE" id="PS51257">
    <property type="entry name" value="PROKAR_LIPOPROTEIN"/>
    <property type="match status" value="1"/>
</dbReference>
<gene>
    <name evidence="4" type="ORF">V8G58_05170</name>
</gene>
<accession>A0ABW7MWW7</accession>
<dbReference type="InterPro" id="IPR058625">
    <property type="entry name" value="MdtA-like_BSH"/>
</dbReference>
<keyword evidence="2" id="KW-0813">Transport</keyword>
<name>A0ABW7MWW7_9FLAO</name>
<comment type="caution">
    <text evidence="4">The sequence shown here is derived from an EMBL/GenBank/DDBJ whole genome shotgun (WGS) entry which is preliminary data.</text>
</comment>